<proteinExistence type="predicted"/>
<comment type="caution">
    <text evidence="2">The sequence shown here is derived from an EMBL/GenBank/DDBJ whole genome shotgun (WGS) entry which is preliminary data.</text>
</comment>
<evidence type="ECO:0000256" key="1">
    <source>
        <dbReference type="SAM" id="Phobius"/>
    </source>
</evidence>
<feature type="transmembrane region" description="Helical" evidence="1">
    <location>
        <begin position="84"/>
        <end position="106"/>
    </location>
</feature>
<evidence type="ECO:0000313" key="2">
    <source>
        <dbReference type="EMBL" id="GAB0138288.1"/>
    </source>
</evidence>
<protein>
    <submittedName>
        <fullName evidence="2">Uncharacterized protein</fullName>
    </submittedName>
</protein>
<accession>A0ABQ0CXX8</accession>
<keyword evidence="3" id="KW-1185">Reference proteome</keyword>
<reference evidence="3" key="1">
    <citation type="submission" date="2024-06" db="EMBL/GenBank/DDBJ databases">
        <title>Draft Genome Sequences of Epichloe bromicola Strains Isolated from Elymus ciliaris.</title>
        <authorList>
            <consortium name="Epichloe bromicola genome sequencing consortium"/>
            <person name="Miura A."/>
            <person name="Imano S."/>
            <person name="Ashida A."/>
            <person name="Sato I."/>
            <person name="Chiba S."/>
            <person name="Tanaka A."/>
            <person name="Camagna M."/>
            <person name="Takemoto D."/>
        </authorList>
    </citation>
    <scope>NUCLEOTIDE SEQUENCE [LARGE SCALE GENOMIC DNA]</scope>
    <source>
        <strain evidence="3">DP</strain>
    </source>
</reference>
<dbReference type="EMBL" id="BAAFGZ010000389">
    <property type="protein sequence ID" value="GAB0138288.1"/>
    <property type="molecule type" value="Genomic_DNA"/>
</dbReference>
<dbReference type="Proteomes" id="UP001562357">
    <property type="component" value="Unassembled WGS sequence"/>
</dbReference>
<keyword evidence="1" id="KW-0812">Transmembrane</keyword>
<name>A0ABQ0CXX8_9HYPO</name>
<keyword evidence="1" id="KW-1133">Transmembrane helix</keyword>
<gene>
    <name evidence="2" type="primary">g6525</name>
    <name evidence="2" type="ORF">EsDP_00006525</name>
</gene>
<sequence>MQRIARPIATTVSHQTQLQALRLPRRTYATASKQPGPTVGALAFPLTNNGFLTGHQSSWPGRRRRRRREELMHRSKQSQFYKTFARPIAKTLVIAVFTYQFFYWGWVKLETDEHQQKTDAEIADLEAKVSVLDKARKTGEAATKVEEEPKKKSWW</sequence>
<evidence type="ECO:0000313" key="3">
    <source>
        <dbReference type="Proteomes" id="UP001562357"/>
    </source>
</evidence>
<keyword evidence="1" id="KW-0472">Membrane</keyword>
<organism evidence="2 3">
    <name type="scientific">Epichloe bromicola</name>
    <dbReference type="NCBI Taxonomy" id="79588"/>
    <lineage>
        <taxon>Eukaryota</taxon>
        <taxon>Fungi</taxon>
        <taxon>Dikarya</taxon>
        <taxon>Ascomycota</taxon>
        <taxon>Pezizomycotina</taxon>
        <taxon>Sordariomycetes</taxon>
        <taxon>Hypocreomycetidae</taxon>
        <taxon>Hypocreales</taxon>
        <taxon>Clavicipitaceae</taxon>
        <taxon>Epichloe</taxon>
    </lineage>
</organism>